<reference evidence="2 3" key="1">
    <citation type="submission" date="2020-12" db="EMBL/GenBank/DDBJ databases">
        <title>Vagococcus allomyrinae sp. nov. and Enterococcus lavae sp. nov., isolated from the larvae of Allomyrina dichotoma.</title>
        <authorList>
            <person name="Lee S.D."/>
        </authorList>
    </citation>
    <scope>NUCLEOTIDE SEQUENCE [LARGE SCALE GENOMIC DNA]</scope>
    <source>
        <strain evidence="2 3">BWM-S5</strain>
    </source>
</reference>
<sequence>MVIVQSSGSSKGNVITSYGPDGPRGNSGAAIFGGSPNDPGKAISHDAIINGNIPTPKGDSLPPSEQIYP</sequence>
<gene>
    <name evidence="2" type="ORF">I6N96_01750</name>
</gene>
<evidence type="ECO:0000313" key="3">
    <source>
        <dbReference type="Proteomes" id="UP000673375"/>
    </source>
</evidence>
<name>A0ABS4CEE8_9ENTE</name>
<dbReference type="RefSeq" id="WP_209555778.1">
    <property type="nucleotide sequence ID" value="NZ_JAEDXU010000001.1"/>
</dbReference>
<evidence type="ECO:0000256" key="1">
    <source>
        <dbReference type="SAM" id="MobiDB-lite"/>
    </source>
</evidence>
<evidence type="ECO:0000313" key="2">
    <source>
        <dbReference type="EMBL" id="MBP1044986.1"/>
    </source>
</evidence>
<proteinExistence type="predicted"/>
<feature type="compositionally biased region" description="Polar residues" evidence="1">
    <location>
        <begin position="1"/>
        <end position="16"/>
    </location>
</feature>
<organism evidence="2 3">
    <name type="scientific">Enterococcus larvae</name>
    <dbReference type="NCBI Taxonomy" id="2794352"/>
    <lineage>
        <taxon>Bacteria</taxon>
        <taxon>Bacillati</taxon>
        <taxon>Bacillota</taxon>
        <taxon>Bacilli</taxon>
        <taxon>Lactobacillales</taxon>
        <taxon>Enterococcaceae</taxon>
        <taxon>Enterococcus</taxon>
    </lineage>
</organism>
<feature type="region of interest" description="Disordered" evidence="1">
    <location>
        <begin position="1"/>
        <end position="69"/>
    </location>
</feature>
<dbReference type="Proteomes" id="UP000673375">
    <property type="component" value="Unassembled WGS sequence"/>
</dbReference>
<dbReference type="EMBL" id="JAEDXU010000001">
    <property type="protein sequence ID" value="MBP1044986.1"/>
    <property type="molecule type" value="Genomic_DNA"/>
</dbReference>
<protein>
    <recommendedName>
        <fullName evidence="4">Serine protease</fullName>
    </recommendedName>
</protein>
<evidence type="ECO:0008006" key="4">
    <source>
        <dbReference type="Google" id="ProtNLM"/>
    </source>
</evidence>
<accession>A0ABS4CEE8</accession>
<comment type="caution">
    <text evidence="2">The sequence shown here is derived from an EMBL/GenBank/DDBJ whole genome shotgun (WGS) entry which is preliminary data.</text>
</comment>
<keyword evidence="3" id="KW-1185">Reference proteome</keyword>